<evidence type="ECO:0000313" key="8">
    <source>
        <dbReference type="EMBL" id="KAK4736733.1"/>
    </source>
</evidence>
<evidence type="ECO:0000256" key="5">
    <source>
        <dbReference type="ARBA" id="ARBA00023242"/>
    </source>
</evidence>
<comment type="caution">
    <text evidence="8">The sequence shown here is derived from an EMBL/GenBank/DDBJ whole genome shotgun (WGS) entry which is preliminary data.</text>
</comment>
<evidence type="ECO:0000313" key="9">
    <source>
        <dbReference type="Proteomes" id="UP001311915"/>
    </source>
</evidence>
<name>A0AAV9MFJ6_9SOLN</name>
<keyword evidence="3" id="KW-0238">DNA-binding</keyword>
<feature type="region of interest" description="Disordered" evidence="6">
    <location>
        <begin position="169"/>
        <end position="196"/>
    </location>
</feature>
<protein>
    <recommendedName>
        <fullName evidence="7">AP2/ERF domain-containing protein</fullName>
    </recommendedName>
</protein>
<dbReference type="GO" id="GO:0003700">
    <property type="term" value="F:DNA-binding transcription factor activity"/>
    <property type="evidence" value="ECO:0007669"/>
    <property type="project" value="InterPro"/>
</dbReference>
<dbReference type="Gene3D" id="3.30.730.10">
    <property type="entry name" value="AP2/ERF domain"/>
    <property type="match status" value="1"/>
</dbReference>
<dbReference type="PRINTS" id="PR00367">
    <property type="entry name" value="ETHRSPELEMNT"/>
</dbReference>
<dbReference type="Proteomes" id="UP001311915">
    <property type="component" value="Unassembled WGS sequence"/>
</dbReference>
<evidence type="ECO:0000256" key="1">
    <source>
        <dbReference type="ARBA" id="ARBA00004123"/>
    </source>
</evidence>
<dbReference type="Pfam" id="PF00847">
    <property type="entry name" value="AP2"/>
    <property type="match status" value="1"/>
</dbReference>
<dbReference type="PROSITE" id="PS51032">
    <property type="entry name" value="AP2_ERF"/>
    <property type="match status" value="1"/>
</dbReference>
<keyword evidence="5" id="KW-0539">Nucleus</keyword>
<dbReference type="GO" id="GO:0003677">
    <property type="term" value="F:DNA binding"/>
    <property type="evidence" value="ECO:0007669"/>
    <property type="project" value="UniProtKB-KW"/>
</dbReference>
<sequence length="196" mass="21980">MTSKNKYHEKKVIRKPSKNDATKKSTVQVEGSSSVQPNPTGVYLWGVNLMNVSNEDKEKVKEEKSKGRGKACQKKIITENENVEAISIENSKEKPQENVEKYKGVRQRKWGKWVAEVYDSRTKGRVWLGTFNTAEEAALVYNKAVIAIKDVNAVTNIIKPAPRNLPPAEITSINPSSSKEIDFMNLPSTSSDDDRV</sequence>
<dbReference type="SUPFAM" id="SSF54171">
    <property type="entry name" value="DNA-binding domain"/>
    <property type="match status" value="1"/>
</dbReference>
<keyword evidence="4" id="KW-0804">Transcription</keyword>
<dbReference type="SMART" id="SM00380">
    <property type="entry name" value="AP2"/>
    <property type="match status" value="1"/>
</dbReference>
<evidence type="ECO:0000256" key="6">
    <source>
        <dbReference type="SAM" id="MobiDB-lite"/>
    </source>
</evidence>
<comment type="subcellular location">
    <subcellularLocation>
        <location evidence="1">Nucleus</location>
    </subcellularLocation>
</comment>
<feature type="domain" description="AP2/ERF" evidence="7">
    <location>
        <begin position="101"/>
        <end position="158"/>
    </location>
</feature>
<dbReference type="PANTHER" id="PTHR31194:SF129">
    <property type="entry name" value="ETHYLENE-RESPONSIVE TRANSCRIPTION FACTOR CRF3-LIKE"/>
    <property type="match status" value="1"/>
</dbReference>
<feature type="region of interest" description="Disordered" evidence="6">
    <location>
        <begin position="1"/>
        <end position="40"/>
    </location>
</feature>
<dbReference type="InterPro" id="IPR016177">
    <property type="entry name" value="DNA-bd_dom_sf"/>
</dbReference>
<keyword evidence="2" id="KW-0805">Transcription regulation</keyword>
<keyword evidence="9" id="KW-1185">Reference proteome</keyword>
<feature type="compositionally biased region" description="Basic residues" evidence="6">
    <location>
        <begin position="1"/>
        <end position="16"/>
    </location>
</feature>
<evidence type="ECO:0000256" key="2">
    <source>
        <dbReference type="ARBA" id="ARBA00023015"/>
    </source>
</evidence>
<dbReference type="InterPro" id="IPR050913">
    <property type="entry name" value="AP2/ERF_ERF"/>
</dbReference>
<dbReference type="InterPro" id="IPR001471">
    <property type="entry name" value="AP2/ERF_dom"/>
</dbReference>
<feature type="compositionally biased region" description="Polar residues" evidence="6">
    <location>
        <begin position="24"/>
        <end position="39"/>
    </location>
</feature>
<reference evidence="8 9" key="1">
    <citation type="submission" date="2023-10" db="EMBL/GenBank/DDBJ databases">
        <title>Genome-Wide Identification Analysis in wild type Solanum Pinnatisectum Reveals Some Genes Defensing Phytophthora Infestans.</title>
        <authorList>
            <person name="Sun C."/>
        </authorList>
    </citation>
    <scope>NUCLEOTIDE SEQUENCE [LARGE SCALE GENOMIC DNA]</scope>
    <source>
        <strain evidence="8">LQN</strain>
        <tissue evidence="8">Leaf</tissue>
    </source>
</reference>
<accession>A0AAV9MFJ6</accession>
<gene>
    <name evidence="8" type="ORF">R3W88_000430</name>
</gene>
<dbReference type="GO" id="GO:0005634">
    <property type="term" value="C:nucleus"/>
    <property type="evidence" value="ECO:0007669"/>
    <property type="project" value="UniProtKB-SubCell"/>
</dbReference>
<dbReference type="InterPro" id="IPR036955">
    <property type="entry name" value="AP2/ERF_dom_sf"/>
</dbReference>
<evidence type="ECO:0000256" key="3">
    <source>
        <dbReference type="ARBA" id="ARBA00023125"/>
    </source>
</evidence>
<dbReference type="EMBL" id="JAWPEI010000001">
    <property type="protein sequence ID" value="KAK4736733.1"/>
    <property type="molecule type" value="Genomic_DNA"/>
</dbReference>
<dbReference type="PANTHER" id="PTHR31194">
    <property type="entry name" value="SHN SHINE , DNA BINDING / TRANSCRIPTION FACTOR"/>
    <property type="match status" value="1"/>
</dbReference>
<evidence type="ECO:0000259" key="7">
    <source>
        <dbReference type="PROSITE" id="PS51032"/>
    </source>
</evidence>
<organism evidence="8 9">
    <name type="scientific">Solanum pinnatisectum</name>
    <name type="common">tansyleaf nightshade</name>
    <dbReference type="NCBI Taxonomy" id="50273"/>
    <lineage>
        <taxon>Eukaryota</taxon>
        <taxon>Viridiplantae</taxon>
        <taxon>Streptophyta</taxon>
        <taxon>Embryophyta</taxon>
        <taxon>Tracheophyta</taxon>
        <taxon>Spermatophyta</taxon>
        <taxon>Magnoliopsida</taxon>
        <taxon>eudicotyledons</taxon>
        <taxon>Gunneridae</taxon>
        <taxon>Pentapetalae</taxon>
        <taxon>asterids</taxon>
        <taxon>lamiids</taxon>
        <taxon>Solanales</taxon>
        <taxon>Solanaceae</taxon>
        <taxon>Solanoideae</taxon>
        <taxon>Solaneae</taxon>
        <taxon>Solanum</taxon>
    </lineage>
</organism>
<dbReference type="AlphaFoldDB" id="A0AAV9MFJ6"/>
<dbReference type="CDD" id="cd00018">
    <property type="entry name" value="AP2"/>
    <property type="match status" value="1"/>
</dbReference>
<evidence type="ECO:0000256" key="4">
    <source>
        <dbReference type="ARBA" id="ARBA00023163"/>
    </source>
</evidence>
<proteinExistence type="predicted"/>